<protein>
    <recommendedName>
        <fullName evidence="9">Glycosyltransferase RgtA/B/C/D-like domain-containing protein</fullName>
    </recommendedName>
</protein>
<dbReference type="GO" id="GO:0005886">
    <property type="term" value="C:plasma membrane"/>
    <property type="evidence" value="ECO:0007669"/>
    <property type="project" value="UniProtKB-SubCell"/>
</dbReference>
<dbReference type="AlphaFoldDB" id="A0A0G0E500"/>
<evidence type="ECO:0000256" key="4">
    <source>
        <dbReference type="ARBA" id="ARBA00022679"/>
    </source>
</evidence>
<evidence type="ECO:0000256" key="3">
    <source>
        <dbReference type="ARBA" id="ARBA00022676"/>
    </source>
</evidence>
<evidence type="ECO:0000313" key="10">
    <source>
        <dbReference type="EMBL" id="KKQ01983.1"/>
    </source>
</evidence>
<feature type="domain" description="Glycosyltransferase RgtA/B/C/D-like" evidence="9">
    <location>
        <begin position="71"/>
        <end position="232"/>
    </location>
</feature>
<evidence type="ECO:0000313" key="11">
    <source>
        <dbReference type="Proteomes" id="UP000034344"/>
    </source>
</evidence>
<feature type="transmembrane region" description="Helical" evidence="8">
    <location>
        <begin position="335"/>
        <end position="353"/>
    </location>
</feature>
<evidence type="ECO:0000259" key="9">
    <source>
        <dbReference type="Pfam" id="PF13231"/>
    </source>
</evidence>
<dbReference type="STRING" id="1618480.US11_C0002G0042"/>
<reference evidence="10 11" key="1">
    <citation type="journal article" date="2015" name="Nature">
        <title>rRNA introns, odd ribosomes, and small enigmatic genomes across a large radiation of phyla.</title>
        <authorList>
            <person name="Brown C.T."/>
            <person name="Hug L.A."/>
            <person name="Thomas B.C."/>
            <person name="Sharon I."/>
            <person name="Castelle C.J."/>
            <person name="Singh A."/>
            <person name="Wilkins M.J."/>
            <person name="Williams K.H."/>
            <person name="Banfield J.F."/>
        </authorList>
    </citation>
    <scope>NUCLEOTIDE SEQUENCE [LARGE SCALE GENOMIC DNA]</scope>
</reference>
<dbReference type="Proteomes" id="UP000034344">
    <property type="component" value="Unassembled WGS sequence"/>
</dbReference>
<dbReference type="GO" id="GO:0009103">
    <property type="term" value="P:lipopolysaccharide biosynthetic process"/>
    <property type="evidence" value="ECO:0007669"/>
    <property type="project" value="UniProtKB-ARBA"/>
</dbReference>
<dbReference type="InterPro" id="IPR050297">
    <property type="entry name" value="LipidA_mod_glycosyltrf_83"/>
</dbReference>
<dbReference type="PANTHER" id="PTHR33908:SF11">
    <property type="entry name" value="MEMBRANE PROTEIN"/>
    <property type="match status" value="1"/>
</dbReference>
<dbReference type="PANTHER" id="PTHR33908">
    <property type="entry name" value="MANNOSYLTRANSFERASE YKCB-RELATED"/>
    <property type="match status" value="1"/>
</dbReference>
<evidence type="ECO:0000256" key="2">
    <source>
        <dbReference type="ARBA" id="ARBA00022475"/>
    </source>
</evidence>
<comment type="caution">
    <text evidence="10">The sequence shown here is derived from an EMBL/GenBank/DDBJ whole genome shotgun (WGS) entry which is preliminary data.</text>
</comment>
<keyword evidence="6 8" id="KW-1133">Transmembrane helix</keyword>
<keyword evidence="5 8" id="KW-0812">Transmembrane</keyword>
<evidence type="ECO:0000256" key="8">
    <source>
        <dbReference type="SAM" id="Phobius"/>
    </source>
</evidence>
<keyword evidence="3" id="KW-0328">Glycosyltransferase</keyword>
<accession>A0A0G0E500</accession>
<organism evidence="10 11">
    <name type="scientific">Candidatus Roizmanbacteria bacterium GW2011_GWA2_36_23</name>
    <dbReference type="NCBI Taxonomy" id="1618480"/>
    <lineage>
        <taxon>Bacteria</taxon>
        <taxon>Candidatus Roizmaniibacteriota</taxon>
    </lineage>
</organism>
<dbReference type="EMBL" id="LBRS01000002">
    <property type="protein sequence ID" value="KKQ01983.1"/>
    <property type="molecule type" value="Genomic_DNA"/>
</dbReference>
<feature type="transmembrane region" description="Helical" evidence="8">
    <location>
        <begin position="359"/>
        <end position="377"/>
    </location>
</feature>
<dbReference type="Pfam" id="PF13231">
    <property type="entry name" value="PMT_2"/>
    <property type="match status" value="1"/>
</dbReference>
<feature type="transmembrane region" description="Helical" evidence="8">
    <location>
        <begin position="170"/>
        <end position="196"/>
    </location>
</feature>
<evidence type="ECO:0000256" key="7">
    <source>
        <dbReference type="ARBA" id="ARBA00023136"/>
    </source>
</evidence>
<keyword evidence="4" id="KW-0808">Transferase</keyword>
<feature type="transmembrane region" description="Helical" evidence="8">
    <location>
        <begin position="217"/>
        <end position="234"/>
    </location>
</feature>
<name>A0A0G0E500_9BACT</name>
<feature type="transmembrane region" description="Helical" evidence="8">
    <location>
        <begin position="93"/>
        <end position="111"/>
    </location>
</feature>
<feature type="transmembrane region" description="Helical" evidence="8">
    <location>
        <begin position="389"/>
        <end position="408"/>
    </location>
</feature>
<feature type="transmembrane region" description="Helical" evidence="8">
    <location>
        <begin position="142"/>
        <end position="158"/>
    </location>
</feature>
<evidence type="ECO:0000256" key="1">
    <source>
        <dbReference type="ARBA" id="ARBA00004651"/>
    </source>
</evidence>
<gene>
    <name evidence="10" type="ORF">US11_C0002G0042</name>
</gene>
<feature type="transmembrane region" description="Helical" evidence="8">
    <location>
        <begin position="309"/>
        <end position="328"/>
    </location>
</feature>
<dbReference type="GO" id="GO:0016763">
    <property type="term" value="F:pentosyltransferase activity"/>
    <property type="evidence" value="ECO:0007669"/>
    <property type="project" value="TreeGrafter"/>
</dbReference>
<keyword evidence="7 8" id="KW-0472">Membrane</keyword>
<keyword evidence="2" id="KW-1003">Cell membrane</keyword>
<dbReference type="InterPro" id="IPR038731">
    <property type="entry name" value="RgtA/B/C-like"/>
</dbReference>
<feature type="transmembrane region" description="Helical" evidence="8">
    <location>
        <begin position="117"/>
        <end position="135"/>
    </location>
</feature>
<evidence type="ECO:0000256" key="5">
    <source>
        <dbReference type="ARBA" id="ARBA00022692"/>
    </source>
</evidence>
<evidence type="ECO:0000256" key="6">
    <source>
        <dbReference type="ARBA" id="ARBA00022989"/>
    </source>
</evidence>
<proteinExistence type="predicted"/>
<sequence>MNKKIAVILLVLFSAISLTLNLIGYNKIPPCFNADEAAYGYNAYSLLKTGKDEYGALLPTRLKSFEDYKLPIYSYLSIPFVKIFGLNEFSTRFLNTVIATLFVPLIFLVAYELFANLKIGLVAGLLTSLSTWIHIMSRQAQEGVICAFLILLATWFLIRFRKTKNHIDFFLTNLFIFLSTFAYHFARIFLVFFIAYQLFLIIKNRKDHPKGGFIKDFVIKAFILIFIFIIPFIIDYRYSVNRVANLVFYKNEGFGLRIKEYLVEHNQKIFHNEIFESVRDISYRYLQQLSPDFFIIWGDKTWRFGYKHLGIITPLEYIFIFIGFYYLFKNKEKHRWLITLLFFVSPLGNALTWQEYSLIRTYFIFFPIAVLVSYGLYHTISQVKHNRNKYLFAFGLTVFYLFFLINNWDIYLLHYPKRIEIIRAWQCGYKEMSDYIKINYDNYDKFVITERYGQPYIFVLFYTQYDPARYQKQAKISAPDKFGFGQIGKFDKYEFKFIFDPEAKKTVYIGYPEDFNGLAIDKSKIKKIQIRSEEIFWIYEKE</sequence>
<comment type="subcellular location">
    <subcellularLocation>
        <location evidence="1">Cell membrane</location>
        <topology evidence="1">Multi-pass membrane protein</topology>
    </subcellularLocation>
</comment>